<dbReference type="EMBL" id="CP009976">
    <property type="protein sequence ID" value="AIZ40333.1"/>
    <property type="molecule type" value="Genomic_DNA"/>
</dbReference>
<keyword evidence="1" id="KW-1133">Transmembrane helix</keyword>
<keyword evidence="1" id="KW-0812">Transmembrane</keyword>
<organism evidence="2 3">
    <name type="scientific">Cellulophaga baltica 18</name>
    <dbReference type="NCBI Taxonomy" id="1348584"/>
    <lineage>
        <taxon>Bacteria</taxon>
        <taxon>Pseudomonadati</taxon>
        <taxon>Bacteroidota</taxon>
        <taxon>Flavobacteriia</taxon>
        <taxon>Flavobacteriales</taxon>
        <taxon>Flavobacteriaceae</taxon>
        <taxon>Cellulophaga</taxon>
    </lineage>
</organism>
<keyword evidence="1" id="KW-0472">Membrane</keyword>
<evidence type="ECO:0000313" key="3">
    <source>
        <dbReference type="Proteomes" id="UP000030786"/>
    </source>
</evidence>
<gene>
    <name evidence="2" type="ORF">M666_01290</name>
</gene>
<dbReference type="Proteomes" id="UP000030786">
    <property type="component" value="Chromosome"/>
</dbReference>
<evidence type="ECO:0000256" key="1">
    <source>
        <dbReference type="SAM" id="Phobius"/>
    </source>
</evidence>
<proteinExistence type="predicted"/>
<feature type="transmembrane region" description="Helical" evidence="1">
    <location>
        <begin position="16"/>
        <end position="35"/>
    </location>
</feature>
<dbReference type="AlphaFoldDB" id="A0AAU8RB92"/>
<accession>A0AAU8RB92</accession>
<dbReference type="KEGG" id="cbat:M666_01290"/>
<name>A0AAU8RB92_9FLAO</name>
<evidence type="ECO:0000313" key="2">
    <source>
        <dbReference type="EMBL" id="AIZ40333.1"/>
    </source>
</evidence>
<protein>
    <submittedName>
        <fullName evidence="2">Uncharacterized protein</fullName>
    </submittedName>
</protein>
<sequence>MVRKNPIQTTNKMKTSMVLTALLALIGFCLWFFVLKPKTEITMEKQWQTLIMSTTVESEKSAIAALTEKVTAKGGYWEVIGITHDGNHTNMSTYDGDLSKIKNITANFYWDTHTFQGTDWTPLDPQNIYIFFREK</sequence>
<reference evidence="2 3" key="1">
    <citation type="journal article" date="2014" name="Environ. Microbiol.">
        <title>Contrasting genomic patterns and infection strategies of two co-existing Bacteroidetes podovirus genera.</title>
        <authorList>
            <person name="Holmfeldt K."/>
            <person name="Howard-Varona C."/>
            <person name="Solonenko N."/>
            <person name="Sullivan M.B."/>
        </authorList>
    </citation>
    <scope>NUCLEOTIDE SEQUENCE [LARGE SCALE GENOMIC DNA]</scope>
    <source>
        <strain evidence="2 3">18</strain>
    </source>
</reference>